<evidence type="ECO:0000313" key="14">
    <source>
        <dbReference type="EMBL" id="SEH34021.1"/>
    </source>
</evidence>
<evidence type="ECO:0000256" key="5">
    <source>
        <dbReference type="ARBA" id="ARBA00022485"/>
    </source>
</evidence>
<reference evidence="15" key="1">
    <citation type="submission" date="2016-10" db="EMBL/GenBank/DDBJ databases">
        <authorList>
            <person name="Varghese N."/>
            <person name="Submissions S."/>
        </authorList>
    </citation>
    <scope>NUCLEOTIDE SEQUENCE [LARGE SCALE GENOMIC DNA]</scope>
    <source>
        <strain evidence="15">DSM 13234</strain>
    </source>
</reference>
<dbReference type="GO" id="GO:0046872">
    <property type="term" value="F:metal ion binding"/>
    <property type="evidence" value="ECO:0007669"/>
    <property type="project" value="UniProtKB-KW"/>
</dbReference>
<dbReference type="NCBIfam" id="TIGR00758">
    <property type="entry name" value="UDG_fam4"/>
    <property type="match status" value="1"/>
</dbReference>
<keyword evidence="11" id="KW-0234">DNA repair</keyword>
<dbReference type="PANTHER" id="PTHR33693">
    <property type="entry name" value="TYPE-5 URACIL-DNA GLYCOSYLASE"/>
    <property type="match status" value="1"/>
</dbReference>
<keyword evidence="5" id="KW-0004">4Fe-4S</keyword>
<evidence type="ECO:0000256" key="2">
    <source>
        <dbReference type="ARBA" id="ARBA00006521"/>
    </source>
</evidence>
<dbReference type="GO" id="GO:0004844">
    <property type="term" value="F:uracil DNA N-glycosylase activity"/>
    <property type="evidence" value="ECO:0007669"/>
    <property type="project" value="UniProtKB-EC"/>
</dbReference>
<evidence type="ECO:0000259" key="13">
    <source>
        <dbReference type="SMART" id="SM00986"/>
    </source>
</evidence>
<feature type="domain" description="Uracil-DNA glycosylase-like" evidence="13">
    <location>
        <begin position="116"/>
        <end position="268"/>
    </location>
</feature>
<accession>A0A1H6HE23</accession>
<evidence type="ECO:0000256" key="8">
    <source>
        <dbReference type="ARBA" id="ARBA00022801"/>
    </source>
</evidence>
<protein>
    <recommendedName>
        <fullName evidence="4">Type-4 uracil-DNA glycosylase</fullName>
        <ecNumber evidence="3">3.2.2.27</ecNumber>
    </recommendedName>
</protein>
<feature type="region of interest" description="Disordered" evidence="12">
    <location>
        <begin position="63"/>
        <end position="82"/>
    </location>
</feature>
<dbReference type="GO" id="GO:0051539">
    <property type="term" value="F:4 iron, 4 sulfur cluster binding"/>
    <property type="evidence" value="ECO:0007669"/>
    <property type="project" value="UniProtKB-KW"/>
</dbReference>
<dbReference type="InterPro" id="IPR051536">
    <property type="entry name" value="UDG_Type-4/5"/>
</dbReference>
<dbReference type="AlphaFoldDB" id="A0A1H6HE23"/>
<dbReference type="PANTHER" id="PTHR33693:SF1">
    <property type="entry name" value="TYPE-4 URACIL-DNA GLYCOSYLASE"/>
    <property type="match status" value="1"/>
</dbReference>
<evidence type="ECO:0000256" key="1">
    <source>
        <dbReference type="ARBA" id="ARBA00001400"/>
    </source>
</evidence>
<dbReference type="CDD" id="cd10030">
    <property type="entry name" value="UDG-F4_TTUDGA_SPO1dp_like"/>
    <property type="match status" value="1"/>
</dbReference>
<evidence type="ECO:0000256" key="7">
    <source>
        <dbReference type="ARBA" id="ARBA00022763"/>
    </source>
</evidence>
<comment type="similarity">
    <text evidence="2">Belongs to the uracil-DNA glycosylase (UDG) superfamily. Type 4 (UDGa) family.</text>
</comment>
<dbReference type="Proteomes" id="UP000182983">
    <property type="component" value="Unassembled WGS sequence"/>
</dbReference>
<comment type="catalytic activity">
    <reaction evidence="1">
        <text>Hydrolyzes single-stranded DNA or mismatched double-stranded DNA and polynucleotides, releasing free uracil.</text>
        <dbReference type="EC" id="3.2.2.27"/>
    </reaction>
</comment>
<dbReference type="GO" id="GO:0006281">
    <property type="term" value="P:DNA repair"/>
    <property type="evidence" value="ECO:0007669"/>
    <property type="project" value="UniProtKB-KW"/>
</dbReference>
<dbReference type="OrthoDB" id="5290748at2"/>
<dbReference type="SMART" id="SM00986">
    <property type="entry name" value="UDG"/>
    <property type="match status" value="1"/>
</dbReference>
<dbReference type="Gene3D" id="3.40.470.10">
    <property type="entry name" value="Uracil-DNA glycosylase-like domain"/>
    <property type="match status" value="1"/>
</dbReference>
<dbReference type="EC" id="3.2.2.27" evidence="3"/>
<evidence type="ECO:0000256" key="6">
    <source>
        <dbReference type="ARBA" id="ARBA00022723"/>
    </source>
</evidence>
<dbReference type="EMBL" id="FNWO01000005">
    <property type="protein sequence ID" value="SEH34021.1"/>
    <property type="molecule type" value="Genomic_DNA"/>
</dbReference>
<sequence length="274" mass="29058">MSLAGEAADRSSGLPHPLDLLRWYLDAGVDECIGDIAIDRYAVPPPVPRPAVAPSASAYAPAAPRSVAPGRAGSPPPASGTASQIASACASLTELHRALEAFEGLPLKQAATSTVFADGAAQPRLMCIGEAPGHEEDRQGVPFVGASGKLLDRMLASIGLDRSEVYITNILPWRPPANRKPTHDEVAVCLPFVVRHIELVDPPLLLLLGGAAASALLARAEGINRLRGHWFEVGSPGLQRPVPTLATFHPAYLLRTPEAKREAWRDLLLLSKKL</sequence>
<keyword evidence="6" id="KW-0479">Metal-binding</keyword>
<dbReference type="RefSeq" id="WP_074767112.1">
    <property type="nucleotide sequence ID" value="NZ_FNWO01000005.1"/>
</dbReference>
<evidence type="ECO:0000256" key="12">
    <source>
        <dbReference type="SAM" id="MobiDB-lite"/>
    </source>
</evidence>
<dbReference type="SMART" id="SM00987">
    <property type="entry name" value="UreE_C"/>
    <property type="match status" value="1"/>
</dbReference>
<organism evidence="14 15">
    <name type="scientific">Magnetospirillum fulvum</name>
    <name type="common">Rhodospirillum fulvum</name>
    <dbReference type="NCBI Taxonomy" id="1082"/>
    <lineage>
        <taxon>Bacteria</taxon>
        <taxon>Pseudomonadati</taxon>
        <taxon>Pseudomonadota</taxon>
        <taxon>Alphaproteobacteria</taxon>
        <taxon>Rhodospirillales</taxon>
        <taxon>Rhodospirillaceae</taxon>
        <taxon>Magnetospirillum</taxon>
    </lineage>
</organism>
<proteinExistence type="inferred from homology"/>
<gene>
    <name evidence="14" type="ORF">SAMN04244559_01499</name>
</gene>
<keyword evidence="9" id="KW-0408">Iron</keyword>
<dbReference type="InterPro" id="IPR005122">
    <property type="entry name" value="Uracil-DNA_glycosylase-like"/>
</dbReference>
<evidence type="ECO:0000256" key="11">
    <source>
        <dbReference type="ARBA" id="ARBA00023204"/>
    </source>
</evidence>
<evidence type="ECO:0000256" key="3">
    <source>
        <dbReference type="ARBA" id="ARBA00012030"/>
    </source>
</evidence>
<keyword evidence="10" id="KW-0411">Iron-sulfur</keyword>
<evidence type="ECO:0000256" key="10">
    <source>
        <dbReference type="ARBA" id="ARBA00023014"/>
    </source>
</evidence>
<keyword evidence="7" id="KW-0227">DNA damage</keyword>
<evidence type="ECO:0000313" key="15">
    <source>
        <dbReference type="Proteomes" id="UP000182983"/>
    </source>
</evidence>
<evidence type="ECO:0000256" key="4">
    <source>
        <dbReference type="ARBA" id="ARBA00019403"/>
    </source>
</evidence>
<keyword evidence="15" id="KW-1185">Reference proteome</keyword>
<dbReference type="SUPFAM" id="SSF52141">
    <property type="entry name" value="Uracil-DNA glycosylase-like"/>
    <property type="match status" value="1"/>
</dbReference>
<keyword evidence="8" id="KW-0378">Hydrolase</keyword>
<dbReference type="Pfam" id="PF03167">
    <property type="entry name" value="UDG"/>
    <property type="match status" value="1"/>
</dbReference>
<dbReference type="InterPro" id="IPR036895">
    <property type="entry name" value="Uracil-DNA_glycosylase-like_sf"/>
</dbReference>
<dbReference type="InterPro" id="IPR005273">
    <property type="entry name" value="Ura-DNA_glyco_family4"/>
</dbReference>
<name>A0A1H6HE23_MAGFU</name>
<evidence type="ECO:0000256" key="9">
    <source>
        <dbReference type="ARBA" id="ARBA00023004"/>
    </source>
</evidence>